<evidence type="ECO:0000256" key="2">
    <source>
        <dbReference type="ARBA" id="ARBA00022679"/>
    </source>
</evidence>
<dbReference type="InterPro" id="IPR029063">
    <property type="entry name" value="SAM-dependent_MTases_sf"/>
</dbReference>
<dbReference type="InterPro" id="IPR002052">
    <property type="entry name" value="DNA_methylase_N6_adenine_CS"/>
</dbReference>
<feature type="binding site" evidence="5">
    <location>
        <begin position="187"/>
        <end position="190"/>
    </location>
    <ligand>
        <name>substrate</name>
    </ligand>
</feature>
<comment type="catalytic activity">
    <reaction evidence="4 5">
        <text>L-glutaminyl-[peptide chain release factor] + S-adenosyl-L-methionine = N(5)-methyl-L-glutaminyl-[peptide chain release factor] + S-adenosyl-L-homocysteine + H(+)</text>
        <dbReference type="Rhea" id="RHEA:42896"/>
        <dbReference type="Rhea" id="RHEA-COMP:10271"/>
        <dbReference type="Rhea" id="RHEA-COMP:10272"/>
        <dbReference type="ChEBI" id="CHEBI:15378"/>
        <dbReference type="ChEBI" id="CHEBI:30011"/>
        <dbReference type="ChEBI" id="CHEBI:57856"/>
        <dbReference type="ChEBI" id="CHEBI:59789"/>
        <dbReference type="ChEBI" id="CHEBI:61891"/>
        <dbReference type="EC" id="2.1.1.297"/>
    </reaction>
</comment>
<dbReference type="InterPro" id="IPR007848">
    <property type="entry name" value="Small_mtfrase_dom"/>
</dbReference>
<comment type="caution">
    <text evidence="5">Lacks conserved residue(s) required for the propagation of feature annotation.</text>
</comment>
<comment type="similarity">
    <text evidence="5">Belongs to the protein N5-glutamine methyltransferase family. PrmC subfamily.</text>
</comment>
<dbReference type="HAMAP" id="MF_02126">
    <property type="entry name" value="RF_methyltr_PrmC"/>
    <property type="match status" value="1"/>
</dbReference>
<organism evidence="8 9">
    <name type="scientific">Roseibium denhamense</name>
    <dbReference type="NCBI Taxonomy" id="76305"/>
    <lineage>
        <taxon>Bacteria</taxon>
        <taxon>Pseudomonadati</taxon>
        <taxon>Pseudomonadota</taxon>
        <taxon>Alphaproteobacteria</taxon>
        <taxon>Hyphomicrobiales</taxon>
        <taxon>Stappiaceae</taxon>
        <taxon>Roseibium</taxon>
    </lineage>
</organism>
<keyword evidence="3 5" id="KW-0949">S-adenosyl-L-methionine</keyword>
<dbReference type="NCBIfam" id="TIGR00536">
    <property type="entry name" value="hemK_fam"/>
    <property type="match status" value="1"/>
</dbReference>
<dbReference type="CDD" id="cd02440">
    <property type="entry name" value="AdoMet_MTases"/>
    <property type="match status" value="1"/>
</dbReference>
<evidence type="ECO:0000256" key="1">
    <source>
        <dbReference type="ARBA" id="ARBA00022603"/>
    </source>
</evidence>
<evidence type="ECO:0000313" key="8">
    <source>
        <dbReference type="EMBL" id="SMP28241.1"/>
    </source>
</evidence>
<protein>
    <recommendedName>
        <fullName evidence="5">Release factor glutamine methyltransferase</fullName>
        <shortName evidence="5">RF MTase</shortName>
        <ecNumber evidence="5">2.1.1.297</ecNumber>
    </recommendedName>
    <alternativeName>
        <fullName evidence="5">N5-glutamine methyltransferase PrmC</fullName>
    </alternativeName>
    <alternativeName>
        <fullName evidence="5">Protein-(glutamine-N5) MTase PrmC</fullName>
    </alternativeName>
    <alternativeName>
        <fullName evidence="5">Protein-glutamine N-methyltransferase PrmC</fullName>
    </alternativeName>
</protein>
<evidence type="ECO:0000259" key="6">
    <source>
        <dbReference type="Pfam" id="PF05175"/>
    </source>
</evidence>
<dbReference type="InterPro" id="IPR050320">
    <property type="entry name" value="N5-glutamine_MTase"/>
</dbReference>
<dbReference type="EC" id="2.1.1.297" evidence="5"/>
<dbReference type="RefSeq" id="WP_155189636.1">
    <property type="nucleotide sequence ID" value="NZ_BAAAEA010000004.1"/>
</dbReference>
<feature type="binding site" evidence="5">
    <location>
        <position position="144"/>
    </location>
    <ligand>
        <name>S-adenosyl-L-methionine</name>
        <dbReference type="ChEBI" id="CHEBI:59789"/>
    </ligand>
</feature>
<dbReference type="GO" id="GO:0008168">
    <property type="term" value="F:methyltransferase activity"/>
    <property type="evidence" value="ECO:0007669"/>
    <property type="project" value="UniProtKB-KW"/>
</dbReference>
<evidence type="ECO:0000256" key="5">
    <source>
        <dbReference type="HAMAP-Rule" id="MF_02126"/>
    </source>
</evidence>
<feature type="binding site" evidence="5">
    <location>
        <position position="187"/>
    </location>
    <ligand>
        <name>S-adenosyl-L-methionine</name>
        <dbReference type="ChEBI" id="CHEBI:59789"/>
    </ligand>
</feature>
<evidence type="ECO:0000259" key="7">
    <source>
        <dbReference type="Pfam" id="PF17827"/>
    </source>
</evidence>
<keyword evidence="1 5" id="KW-0489">Methyltransferase</keyword>
<feature type="domain" description="Release factor glutamine methyltransferase N-terminal" evidence="7">
    <location>
        <begin position="6"/>
        <end position="76"/>
    </location>
</feature>
<dbReference type="Gene3D" id="3.40.50.150">
    <property type="entry name" value="Vaccinia Virus protein VP39"/>
    <property type="match status" value="1"/>
</dbReference>
<reference evidence="8 9" key="1">
    <citation type="submission" date="2017-05" db="EMBL/GenBank/DDBJ databases">
        <authorList>
            <person name="Varghese N."/>
            <person name="Submissions S."/>
        </authorList>
    </citation>
    <scope>NUCLEOTIDE SEQUENCE [LARGE SCALE GENOMIC DNA]</scope>
    <source>
        <strain evidence="8 9">DSM 15949</strain>
    </source>
</reference>
<dbReference type="Pfam" id="PF17827">
    <property type="entry name" value="PrmC_N"/>
    <property type="match status" value="1"/>
</dbReference>
<name>A0ABY1P8V4_9HYPH</name>
<dbReference type="NCBIfam" id="TIGR03534">
    <property type="entry name" value="RF_mod_PrmC"/>
    <property type="match status" value="1"/>
</dbReference>
<evidence type="ECO:0000256" key="4">
    <source>
        <dbReference type="ARBA" id="ARBA00048391"/>
    </source>
</evidence>
<dbReference type="InterPro" id="IPR004556">
    <property type="entry name" value="HemK-like"/>
</dbReference>
<feature type="binding site" evidence="5">
    <location>
        <begin position="121"/>
        <end position="125"/>
    </location>
    <ligand>
        <name>S-adenosyl-L-methionine</name>
        <dbReference type="ChEBI" id="CHEBI:59789"/>
    </ligand>
</feature>
<dbReference type="Gene3D" id="1.10.8.10">
    <property type="entry name" value="DNA helicase RuvA subunit, C-terminal domain"/>
    <property type="match status" value="1"/>
</dbReference>
<dbReference type="Pfam" id="PF05175">
    <property type="entry name" value="MTS"/>
    <property type="match status" value="1"/>
</dbReference>
<dbReference type="InterPro" id="IPR019874">
    <property type="entry name" value="RF_methyltr_PrmC"/>
</dbReference>
<comment type="caution">
    <text evidence="8">The sequence shown here is derived from an EMBL/GenBank/DDBJ whole genome shotgun (WGS) entry which is preliminary data.</text>
</comment>
<dbReference type="PANTHER" id="PTHR18895">
    <property type="entry name" value="HEMK METHYLTRANSFERASE"/>
    <property type="match status" value="1"/>
</dbReference>
<gene>
    <name evidence="5" type="primary">prmC</name>
    <name evidence="8" type="ORF">SAMN06265374_2878</name>
</gene>
<dbReference type="GO" id="GO:0032259">
    <property type="term" value="P:methylation"/>
    <property type="evidence" value="ECO:0007669"/>
    <property type="project" value="UniProtKB-KW"/>
</dbReference>
<feature type="domain" description="Methyltransferase small" evidence="6">
    <location>
        <begin position="107"/>
        <end position="194"/>
    </location>
</feature>
<keyword evidence="2 5" id="KW-0808">Transferase</keyword>
<comment type="function">
    <text evidence="5">Methylates the class 1 translation termination release factors RF1/PrfA and RF2/PrfB on the glutamine residue of the universally conserved GGQ motif.</text>
</comment>
<dbReference type="PANTHER" id="PTHR18895:SF74">
    <property type="entry name" value="MTRF1L RELEASE FACTOR GLUTAMINE METHYLTRANSFERASE"/>
    <property type="match status" value="1"/>
</dbReference>
<evidence type="ECO:0000313" key="9">
    <source>
        <dbReference type="Proteomes" id="UP001157914"/>
    </source>
</evidence>
<sequence>MILIGQLRRLVRDRLREEGLPTPDLDARLLVAHALGMSVSELLLHEDDDVAPEKEAHVHAVCALRLKGMPVGRIAGEREFYGRRFFLNAATLEPRPDTEVLIDAVLARASADHPLTIADIGTGSGAIAVTLLAELPQSCAVAVDVAEDALVAARNNASLHSVLDRLLLVRADYASALGNGYDWLVSNPPYIRQSVLATLSKDVLDHDPILALDGGKDGLSAYRSICTGAARLLKRGGRIALEIGFDQADDVKKTLRHHDFGAIEIIRDLSGNDRVVVGRLE</sequence>
<dbReference type="PROSITE" id="PS00092">
    <property type="entry name" value="N6_MTASE"/>
    <property type="match status" value="1"/>
</dbReference>
<dbReference type="Proteomes" id="UP001157914">
    <property type="component" value="Unassembled WGS sequence"/>
</dbReference>
<dbReference type="EMBL" id="FXTT01000004">
    <property type="protein sequence ID" value="SMP28241.1"/>
    <property type="molecule type" value="Genomic_DNA"/>
</dbReference>
<accession>A0ABY1P8V4</accession>
<evidence type="ECO:0000256" key="3">
    <source>
        <dbReference type="ARBA" id="ARBA00022691"/>
    </source>
</evidence>
<keyword evidence="9" id="KW-1185">Reference proteome</keyword>
<dbReference type="SUPFAM" id="SSF53335">
    <property type="entry name" value="S-adenosyl-L-methionine-dependent methyltransferases"/>
    <property type="match status" value="1"/>
</dbReference>
<proteinExistence type="inferred from homology"/>
<dbReference type="InterPro" id="IPR040758">
    <property type="entry name" value="PrmC_N"/>
</dbReference>